<evidence type="ECO:0000256" key="5">
    <source>
        <dbReference type="ARBA" id="ARBA00022989"/>
    </source>
</evidence>
<accession>A0A1M7RVX7</accession>
<evidence type="ECO:0000313" key="10">
    <source>
        <dbReference type="EMBL" id="SHN50380.1"/>
    </source>
</evidence>
<dbReference type="PANTHER" id="PTHR30558:SF7">
    <property type="entry name" value="TOL-PAL SYSTEM PROTEIN TOLR"/>
    <property type="match status" value="1"/>
</dbReference>
<keyword evidence="3" id="KW-1003">Cell membrane</keyword>
<comment type="subcellular location">
    <subcellularLocation>
        <location evidence="1">Cell membrane</location>
        <topology evidence="1">Single-pass membrane protein</topology>
    </subcellularLocation>
    <subcellularLocation>
        <location evidence="7">Cell membrane</location>
        <topology evidence="7">Single-pass type II membrane protein</topology>
    </subcellularLocation>
</comment>
<dbReference type="PANTHER" id="PTHR30558">
    <property type="entry name" value="EXBD MEMBRANE COMPONENT OF PMF-DRIVEN MACROMOLECULE IMPORT SYSTEM"/>
    <property type="match status" value="1"/>
</dbReference>
<name>A0A1M7RVX7_9BACT</name>
<dbReference type="Pfam" id="PF02472">
    <property type="entry name" value="ExbD"/>
    <property type="match status" value="1"/>
</dbReference>
<protein>
    <submittedName>
        <fullName evidence="10">TolR protein</fullName>
    </submittedName>
</protein>
<keyword evidence="4 7" id="KW-0812">Transmembrane</keyword>
<dbReference type="EMBL" id="FRDI01000002">
    <property type="protein sequence ID" value="SHN50380.1"/>
    <property type="molecule type" value="Genomic_DNA"/>
</dbReference>
<dbReference type="Proteomes" id="UP000186469">
    <property type="component" value="Unassembled WGS sequence"/>
</dbReference>
<dbReference type="GO" id="GO:0015031">
    <property type="term" value="P:protein transport"/>
    <property type="evidence" value="ECO:0007669"/>
    <property type="project" value="UniProtKB-KW"/>
</dbReference>
<keyword evidence="7" id="KW-0813">Transport</keyword>
<feature type="region of interest" description="Disordered" evidence="8">
    <location>
        <begin position="146"/>
        <end position="194"/>
    </location>
</feature>
<evidence type="ECO:0000256" key="4">
    <source>
        <dbReference type="ARBA" id="ARBA00022692"/>
    </source>
</evidence>
<reference evidence="10 11" key="1">
    <citation type="submission" date="2016-12" db="EMBL/GenBank/DDBJ databases">
        <authorList>
            <person name="Song W.-J."/>
            <person name="Kurnit D.M."/>
        </authorList>
    </citation>
    <scope>NUCLEOTIDE SEQUENCE [LARGE SCALE GENOMIC DNA]</scope>
    <source>
        <strain evidence="10 11">DSM 11393</strain>
    </source>
</reference>
<keyword evidence="5 9" id="KW-1133">Transmembrane helix</keyword>
<dbReference type="STRING" id="1121455.SAMN02745728_00238"/>
<dbReference type="AlphaFoldDB" id="A0A1M7RVX7"/>
<evidence type="ECO:0000256" key="1">
    <source>
        <dbReference type="ARBA" id="ARBA00004162"/>
    </source>
</evidence>
<keyword evidence="7" id="KW-0653">Protein transport</keyword>
<dbReference type="GO" id="GO:0022857">
    <property type="term" value="F:transmembrane transporter activity"/>
    <property type="evidence" value="ECO:0007669"/>
    <property type="project" value="InterPro"/>
</dbReference>
<evidence type="ECO:0000256" key="2">
    <source>
        <dbReference type="ARBA" id="ARBA00005811"/>
    </source>
</evidence>
<dbReference type="InterPro" id="IPR003400">
    <property type="entry name" value="ExbD"/>
</dbReference>
<organism evidence="10 11">
    <name type="scientific">Desulfovibrio litoralis DSM 11393</name>
    <dbReference type="NCBI Taxonomy" id="1121455"/>
    <lineage>
        <taxon>Bacteria</taxon>
        <taxon>Pseudomonadati</taxon>
        <taxon>Thermodesulfobacteriota</taxon>
        <taxon>Desulfovibrionia</taxon>
        <taxon>Desulfovibrionales</taxon>
        <taxon>Desulfovibrionaceae</taxon>
        <taxon>Desulfovibrio</taxon>
    </lineage>
</organism>
<comment type="similarity">
    <text evidence="2 7">Belongs to the ExbD/TolR family.</text>
</comment>
<dbReference type="GO" id="GO:0005886">
    <property type="term" value="C:plasma membrane"/>
    <property type="evidence" value="ECO:0007669"/>
    <property type="project" value="UniProtKB-SubCell"/>
</dbReference>
<keyword evidence="6 9" id="KW-0472">Membrane</keyword>
<evidence type="ECO:0000256" key="8">
    <source>
        <dbReference type="SAM" id="MobiDB-lite"/>
    </source>
</evidence>
<evidence type="ECO:0000256" key="3">
    <source>
        <dbReference type="ARBA" id="ARBA00022475"/>
    </source>
</evidence>
<evidence type="ECO:0000313" key="11">
    <source>
        <dbReference type="Proteomes" id="UP000186469"/>
    </source>
</evidence>
<evidence type="ECO:0000256" key="7">
    <source>
        <dbReference type="RuleBase" id="RU003879"/>
    </source>
</evidence>
<keyword evidence="11" id="KW-1185">Reference proteome</keyword>
<feature type="compositionally biased region" description="Polar residues" evidence="8">
    <location>
        <begin position="157"/>
        <end position="194"/>
    </location>
</feature>
<proteinExistence type="inferred from homology"/>
<evidence type="ECO:0000256" key="6">
    <source>
        <dbReference type="ARBA" id="ARBA00023136"/>
    </source>
</evidence>
<dbReference type="Gene3D" id="3.30.420.270">
    <property type="match status" value="1"/>
</dbReference>
<sequence length="194" mass="20776">MGVSVSRKGGFVAEINVTPFVDVMLVLLIIFMVTAPLMTEGLQVDLPQTQTVEVLPTDSDHMVLTIRKDGVMFLDEYQVNQETLIQQLLVNVKEKNKQLFLQADKEVPYGVVVDVMGRIRAAGVEKLGVVAEKPSDAEGMSLGGTVGGGAIGSGTTNPVQTNTNGVNRPLTNNNGGQAQSVQVSPSNLNRNNKR</sequence>
<gene>
    <name evidence="10" type="ORF">SAMN02745728_00238</name>
</gene>
<dbReference type="OrthoDB" id="9798629at2"/>
<evidence type="ECO:0000256" key="9">
    <source>
        <dbReference type="SAM" id="Phobius"/>
    </source>
</evidence>
<feature type="transmembrane region" description="Helical" evidence="9">
    <location>
        <begin position="20"/>
        <end position="38"/>
    </location>
</feature>